<feature type="repeat" description="TPR" evidence="1">
    <location>
        <begin position="656"/>
        <end position="689"/>
    </location>
</feature>
<reference evidence="2 3" key="1">
    <citation type="submission" date="2018-07" db="EMBL/GenBank/DDBJ databases">
        <title>Genome analysis of Runella aurantiaca.</title>
        <authorList>
            <person name="Yang X."/>
        </authorList>
    </citation>
    <scope>NUCLEOTIDE SEQUENCE [LARGE SCALE GENOMIC DNA]</scope>
    <source>
        <strain evidence="2 3">YX9</strain>
    </source>
</reference>
<evidence type="ECO:0000313" key="2">
    <source>
        <dbReference type="EMBL" id="RDB03491.1"/>
    </source>
</evidence>
<dbReference type="RefSeq" id="WP_114463481.1">
    <property type="nucleotide sequence ID" value="NZ_QPIW01000026.1"/>
</dbReference>
<dbReference type="AlphaFoldDB" id="A0A369I126"/>
<dbReference type="InterPro" id="IPR036390">
    <property type="entry name" value="WH_DNA-bd_sf"/>
</dbReference>
<dbReference type="SMART" id="SM00028">
    <property type="entry name" value="TPR"/>
    <property type="match status" value="7"/>
</dbReference>
<keyword evidence="3" id="KW-1185">Reference proteome</keyword>
<dbReference type="Gene3D" id="1.10.10.10">
    <property type="entry name" value="Winged helix-like DNA-binding domain superfamily/Winged helix DNA-binding domain"/>
    <property type="match status" value="1"/>
</dbReference>
<evidence type="ECO:0000313" key="3">
    <source>
        <dbReference type="Proteomes" id="UP000253141"/>
    </source>
</evidence>
<feature type="repeat" description="TPR" evidence="1">
    <location>
        <begin position="452"/>
        <end position="485"/>
    </location>
</feature>
<feature type="repeat" description="TPR" evidence="1">
    <location>
        <begin position="588"/>
        <end position="621"/>
    </location>
</feature>
<keyword evidence="2" id="KW-0067">ATP-binding</keyword>
<dbReference type="EMBL" id="QPIW01000026">
    <property type="protein sequence ID" value="RDB03491.1"/>
    <property type="molecule type" value="Genomic_DNA"/>
</dbReference>
<dbReference type="PANTHER" id="PTHR12558">
    <property type="entry name" value="CELL DIVISION CYCLE 16,23,27"/>
    <property type="match status" value="1"/>
</dbReference>
<dbReference type="Pfam" id="PF13414">
    <property type="entry name" value="TPR_11"/>
    <property type="match status" value="2"/>
</dbReference>
<feature type="repeat" description="TPR" evidence="1">
    <location>
        <begin position="554"/>
        <end position="587"/>
    </location>
</feature>
<dbReference type="PROSITE" id="PS50005">
    <property type="entry name" value="TPR"/>
    <property type="match status" value="7"/>
</dbReference>
<protein>
    <submittedName>
        <fullName evidence="2">ATP-binding protein</fullName>
    </submittedName>
</protein>
<name>A0A369I126_9BACT</name>
<dbReference type="InterPro" id="IPR019734">
    <property type="entry name" value="TPR_rpt"/>
</dbReference>
<proteinExistence type="predicted"/>
<dbReference type="SMART" id="SM00671">
    <property type="entry name" value="SEL1"/>
    <property type="match status" value="2"/>
</dbReference>
<dbReference type="PROSITE" id="PS50293">
    <property type="entry name" value="TPR_REGION"/>
    <property type="match status" value="7"/>
</dbReference>
<dbReference type="SUPFAM" id="SSF48452">
    <property type="entry name" value="TPR-like"/>
    <property type="match status" value="1"/>
</dbReference>
<dbReference type="SUPFAM" id="SSF46785">
    <property type="entry name" value="Winged helix' DNA-binding domain"/>
    <property type="match status" value="1"/>
</dbReference>
<sequence>MVETQQSLAQTGISTFLSFGAKSVKPEILEKLLIGRQKTVDMLTQQATDIAEHGINVQLMLIGNRGMGKTHVLRVLYHRIQPLVQNRKIVVAYFVEEAYDVASYLDFLVRIIKDFIRWYAADAELLQQKLSILRETPSVRQEELAEQIVADYVADKPLLILTENFDAILEALNKTGQAKLRSWLYRHNRISIMATAQALSPDLGREDRPFYQFFTTIYLKRLTYEDSLELLRTLAQTEHNQAVIDHLNGKGIGQVRAIHELVKGNHRLLVTFYEFLKADTLAKLSDIFLKTLNDLKPYYETYIRYLPPQQQKIVHYLALAVTPRNGTDISKDCFIDQKSLSKQLSDLQRSHLLEAYTDPADGRNKLYDLSEPLLRISLAIGEHTEGITPLFIDFLANWYNINELEGQKERFWKLHLEESNEKLKQDYLYDYQARARAIAIKLKEGKIGDEDINYLFEVGNEFYNKGDYKNAIEYYKKVTKVRPDDYEAFYNLGIAYDANHEYDNAILSYQKVIEIEPNDYELLHYVGVLYSKTGNYVKAIENFQKVIEITPDLSEPFYNIGNAYSAKLEFDNAIKSYQKAIAIKPDFYQAFYNLGKAYRENGDYDKAIESYQRVTVIKPDDYWTFFNIGNAYYKKEDYDEALIYYHKSIDIKPNFHQAWHNLGVIHEEKEDFEKAVEYYRKAIETGTIFLNSHENQLKVELDRISDAIVFILQNEKKITKEKILHFEKLIEEGYGLPDALKISYLMLQTYRRYVLEKDKRAIYELPKEQREFFLREIVKE</sequence>
<dbReference type="InterPro" id="IPR027417">
    <property type="entry name" value="P-loop_NTPase"/>
</dbReference>
<keyword evidence="2" id="KW-0547">Nucleotide-binding</keyword>
<feature type="repeat" description="TPR" evidence="1">
    <location>
        <begin position="520"/>
        <end position="553"/>
    </location>
</feature>
<dbReference type="GO" id="GO:0005524">
    <property type="term" value="F:ATP binding"/>
    <property type="evidence" value="ECO:0007669"/>
    <property type="project" value="UniProtKB-KW"/>
</dbReference>
<dbReference type="SUPFAM" id="SSF52540">
    <property type="entry name" value="P-loop containing nucleoside triphosphate hydrolases"/>
    <property type="match status" value="1"/>
</dbReference>
<feature type="repeat" description="TPR" evidence="1">
    <location>
        <begin position="486"/>
        <end position="519"/>
    </location>
</feature>
<dbReference type="Gene3D" id="3.40.50.300">
    <property type="entry name" value="P-loop containing nucleotide triphosphate hydrolases"/>
    <property type="match status" value="1"/>
</dbReference>
<dbReference type="PANTHER" id="PTHR12558:SF44">
    <property type="entry name" value="TETRATRICOPEPTIDE REPEAT-CONTAINING PROTEIN"/>
    <property type="match status" value="1"/>
</dbReference>
<dbReference type="InterPro" id="IPR036388">
    <property type="entry name" value="WH-like_DNA-bd_sf"/>
</dbReference>
<comment type="caution">
    <text evidence="2">The sequence shown here is derived from an EMBL/GenBank/DDBJ whole genome shotgun (WGS) entry which is preliminary data.</text>
</comment>
<gene>
    <name evidence="2" type="ORF">DVG78_23545</name>
</gene>
<dbReference type="Pfam" id="PF00515">
    <property type="entry name" value="TPR_1"/>
    <property type="match status" value="2"/>
</dbReference>
<dbReference type="InterPro" id="IPR006597">
    <property type="entry name" value="Sel1-like"/>
</dbReference>
<keyword evidence="1" id="KW-0802">TPR repeat</keyword>
<accession>A0A369I126</accession>
<dbReference type="OrthoDB" id="127293at2"/>
<organism evidence="2 3">
    <name type="scientific">Runella aurantiaca</name>
    <dbReference type="NCBI Taxonomy" id="2282308"/>
    <lineage>
        <taxon>Bacteria</taxon>
        <taxon>Pseudomonadati</taxon>
        <taxon>Bacteroidota</taxon>
        <taxon>Cytophagia</taxon>
        <taxon>Cytophagales</taxon>
        <taxon>Spirosomataceae</taxon>
        <taxon>Runella</taxon>
    </lineage>
</organism>
<dbReference type="Pfam" id="PF13431">
    <property type="entry name" value="TPR_17"/>
    <property type="match status" value="1"/>
</dbReference>
<dbReference type="InterPro" id="IPR011990">
    <property type="entry name" value="TPR-like_helical_dom_sf"/>
</dbReference>
<dbReference type="Proteomes" id="UP000253141">
    <property type="component" value="Unassembled WGS sequence"/>
</dbReference>
<dbReference type="Gene3D" id="1.25.40.10">
    <property type="entry name" value="Tetratricopeptide repeat domain"/>
    <property type="match status" value="3"/>
</dbReference>
<evidence type="ECO:0000256" key="1">
    <source>
        <dbReference type="PROSITE-ProRule" id="PRU00339"/>
    </source>
</evidence>
<feature type="repeat" description="TPR" evidence="1">
    <location>
        <begin position="622"/>
        <end position="655"/>
    </location>
</feature>